<name>A0ABQ7KVL7_BRACM</name>
<dbReference type="EMBL" id="JADBGQ010000009">
    <property type="protein sequence ID" value="KAG5378362.1"/>
    <property type="molecule type" value="Genomic_DNA"/>
</dbReference>
<evidence type="ECO:0000313" key="1">
    <source>
        <dbReference type="EMBL" id="KAG5378362.1"/>
    </source>
</evidence>
<gene>
    <name evidence="1" type="primary">A07g503260.1_BraROA</name>
    <name evidence="1" type="ORF">IGI04_026204</name>
</gene>
<comment type="caution">
    <text evidence="1">The sequence shown here is derived from an EMBL/GenBank/DDBJ whole genome shotgun (WGS) entry which is preliminary data.</text>
</comment>
<keyword evidence="2" id="KW-1185">Reference proteome</keyword>
<evidence type="ECO:0000313" key="2">
    <source>
        <dbReference type="Proteomes" id="UP000823674"/>
    </source>
</evidence>
<reference evidence="1 2" key="1">
    <citation type="submission" date="2021-03" db="EMBL/GenBank/DDBJ databases">
        <authorList>
            <person name="King G.J."/>
            <person name="Bancroft I."/>
            <person name="Baten A."/>
            <person name="Bloomfield J."/>
            <person name="Borpatragohain P."/>
            <person name="He Z."/>
            <person name="Irish N."/>
            <person name="Irwin J."/>
            <person name="Liu K."/>
            <person name="Mauleon R.P."/>
            <person name="Moore J."/>
            <person name="Morris R."/>
            <person name="Ostergaard L."/>
            <person name="Wang B."/>
            <person name="Wells R."/>
        </authorList>
    </citation>
    <scope>NUCLEOTIDE SEQUENCE [LARGE SCALE GENOMIC DNA]</scope>
    <source>
        <strain evidence="1">R-o-18</strain>
        <tissue evidence="1">Leaf</tissue>
    </source>
</reference>
<dbReference type="Proteomes" id="UP000823674">
    <property type="component" value="Chromosome A07"/>
</dbReference>
<accession>A0ABQ7KVL7</accession>
<sequence length="202" mass="22774">MFTAFYAVIIKVFYDAGQKKPVPNKIKALNGSNHPRGCNVSPLLRSTKSIALKFSDSSSAVPINHNNREALKRYLFVHFTDANSIMQIYYYFRNPGGKSMLMSYFLFFTDAGREGECKQLPGHGCPSIRFCCSYQCANAVVSYLNMVRGRAAGLFIEMSKDDYCPITFLLKIIVLLQYLSSFTMNNPSVDVVLDYAVSRSLY</sequence>
<proteinExistence type="predicted"/>
<protein>
    <submittedName>
        <fullName evidence="1">Uncharacterized protein</fullName>
    </submittedName>
</protein>
<organism evidence="1 2">
    <name type="scientific">Brassica rapa subsp. trilocularis</name>
    <dbReference type="NCBI Taxonomy" id="1813537"/>
    <lineage>
        <taxon>Eukaryota</taxon>
        <taxon>Viridiplantae</taxon>
        <taxon>Streptophyta</taxon>
        <taxon>Embryophyta</taxon>
        <taxon>Tracheophyta</taxon>
        <taxon>Spermatophyta</taxon>
        <taxon>Magnoliopsida</taxon>
        <taxon>eudicotyledons</taxon>
        <taxon>Gunneridae</taxon>
        <taxon>Pentapetalae</taxon>
        <taxon>rosids</taxon>
        <taxon>malvids</taxon>
        <taxon>Brassicales</taxon>
        <taxon>Brassicaceae</taxon>
        <taxon>Brassiceae</taxon>
        <taxon>Brassica</taxon>
    </lineage>
</organism>